<dbReference type="InterPro" id="IPR003439">
    <property type="entry name" value="ABC_transporter-like_ATP-bd"/>
</dbReference>
<dbReference type="GO" id="GO:0005886">
    <property type="term" value="C:plasma membrane"/>
    <property type="evidence" value="ECO:0007669"/>
    <property type="project" value="UniProtKB-SubCell"/>
</dbReference>
<dbReference type="Gene3D" id="1.20.1560.10">
    <property type="entry name" value="ABC transporter type 1, transmembrane domain"/>
    <property type="match status" value="1"/>
</dbReference>
<dbReference type="InterPro" id="IPR039421">
    <property type="entry name" value="Type_1_exporter"/>
</dbReference>
<dbReference type="AlphaFoldDB" id="A0A919UQT9"/>
<evidence type="ECO:0000256" key="6">
    <source>
        <dbReference type="ARBA" id="ARBA00023136"/>
    </source>
</evidence>
<dbReference type="GO" id="GO:0016887">
    <property type="term" value="F:ATP hydrolysis activity"/>
    <property type="evidence" value="ECO:0007669"/>
    <property type="project" value="InterPro"/>
</dbReference>
<evidence type="ECO:0000256" key="1">
    <source>
        <dbReference type="ARBA" id="ARBA00004651"/>
    </source>
</evidence>
<dbReference type="GO" id="GO:0005524">
    <property type="term" value="F:ATP binding"/>
    <property type="evidence" value="ECO:0007669"/>
    <property type="project" value="UniProtKB-KW"/>
</dbReference>
<dbReference type="PROSITE" id="PS00211">
    <property type="entry name" value="ABC_TRANSPORTER_1"/>
    <property type="match status" value="1"/>
</dbReference>
<keyword evidence="3" id="KW-0547">Nucleotide-binding</keyword>
<dbReference type="InterPro" id="IPR036640">
    <property type="entry name" value="ABC1_TM_sf"/>
</dbReference>
<dbReference type="CDD" id="cd03228">
    <property type="entry name" value="ABCC_MRP_Like"/>
    <property type="match status" value="1"/>
</dbReference>
<feature type="domain" description="ABC transmembrane type-1" evidence="9">
    <location>
        <begin position="24"/>
        <end position="288"/>
    </location>
</feature>
<proteinExistence type="predicted"/>
<evidence type="ECO:0000256" key="3">
    <source>
        <dbReference type="ARBA" id="ARBA00022741"/>
    </source>
</evidence>
<sequence length="571" mass="58958">MIMGMGSGDRLVRSAAAKARGRLVTLVALLITRAVAGLAVPGLLAAALAAALAGLPAVWPVLLLGGAVLAAAAAEGAIALVGAAATGASASWLYTTTVRHLLALGLRHRIPPGEATARVAQAVPAAADLAPTVAATTISALTSLAALGGLWWIDWRVGLTFVLALPCAVLITKRFVSGATAAQEGYFQAQAEVGGLLMGALAGIRTIRAAGTTDEEIARVLGPLPRLAASGFALWRLQRVVVWQFRLLIPLTELVVLAVAGLEVAAGRLAPAQILAITGYLALAMGGLEYVDSMFEIAESRAGAGRLADILDQPAPDEGRRALPAGPGAVRLRDITVTHAGQSLLDGLDLDIPPGTAVALVGATGAGKSTLTGLIGRLTDPDSGEVTVDGVPVRELRLGDLRQAVTYAFDRPGLVGGTVHEAIAYGLAEASRADVAAAARAGHADAFIRRLPDDYDTPLAETPMSGGERQRLGLARALLRPARVYVLDDATSGLDTVTETEVADSITTMLAGRTRIVVAHRAATAARCDLVAWLDEGRIRAIAPHATLWTDARYRDVFGHAHDDQLEICDA</sequence>
<dbReference type="EMBL" id="BOOA01000023">
    <property type="protein sequence ID" value="GIH24890.1"/>
    <property type="molecule type" value="Genomic_DNA"/>
</dbReference>
<keyword evidence="6 7" id="KW-0472">Membrane</keyword>
<evidence type="ECO:0000256" key="4">
    <source>
        <dbReference type="ARBA" id="ARBA00022840"/>
    </source>
</evidence>
<feature type="transmembrane region" description="Helical" evidence="7">
    <location>
        <begin position="77"/>
        <end position="94"/>
    </location>
</feature>
<dbReference type="PANTHER" id="PTHR24221:SF654">
    <property type="entry name" value="ATP-BINDING CASSETTE SUB-FAMILY B MEMBER 6"/>
    <property type="match status" value="1"/>
</dbReference>
<evidence type="ECO:0000259" key="9">
    <source>
        <dbReference type="PROSITE" id="PS50929"/>
    </source>
</evidence>
<evidence type="ECO:0000313" key="11">
    <source>
        <dbReference type="Proteomes" id="UP000640052"/>
    </source>
</evidence>
<dbReference type="Pfam" id="PF00005">
    <property type="entry name" value="ABC_tran"/>
    <property type="match status" value="1"/>
</dbReference>
<keyword evidence="11" id="KW-1185">Reference proteome</keyword>
<dbReference type="InterPro" id="IPR027417">
    <property type="entry name" value="P-loop_NTPase"/>
</dbReference>
<protein>
    <submittedName>
        <fullName evidence="10">ABC transporter ATP-binding protein</fullName>
    </submittedName>
</protein>
<dbReference type="SUPFAM" id="SSF90123">
    <property type="entry name" value="ABC transporter transmembrane region"/>
    <property type="match status" value="1"/>
</dbReference>
<dbReference type="GO" id="GO:0140359">
    <property type="term" value="F:ABC-type transporter activity"/>
    <property type="evidence" value="ECO:0007669"/>
    <property type="project" value="InterPro"/>
</dbReference>
<evidence type="ECO:0000313" key="10">
    <source>
        <dbReference type="EMBL" id="GIH24890.1"/>
    </source>
</evidence>
<dbReference type="SMART" id="SM00382">
    <property type="entry name" value="AAA"/>
    <property type="match status" value="1"/>
</dbReference>
<dbReference type="Pfam" id="PF00664">
    <property type="entry name" value="ABC_membrane"/>
    <property type="match status" value="1"/>
</dbReference>
<dbReference type="PROSITE" id="PS50893">
    <property type="entry name" value="ABC_TRANSPORTER_2"/>
    <property type="match status" value="1"/>
</dbReference>
<dbReference type="PANTHER" id="PTHR24221">
    <property type="entry name" value="ATP-BINDING CASSETTE SUB-FAMILY B"/>
    <property type="match status" value="1"/>
</dbReference>
<comment type="caution">
    <text evidence="10">The sequence shown here is derived from an EMBL/GenBank/DDBJ whole genome shotgun (WGS) entry which is preliminary data.</text>
</comment>
<comment type="subcellular location">
    <subcellularLocation>
        <location evidence="1">Cell membrane</location>
        <topology evidence="1">Multi-pass membrane protein</topology>
    </subcellularLocation>
</comment>
<dbReference type="InterPro" id="IPR017871">
    <property type="entry name" value="ABC_transporter-like_CS"/>
</dbReference>
<dbReference type="GO" id="GO:0034040">
    <property type="term" value="F:ATPase-coupled lipid transmembrane transporter activity"/>
    <property type="evidence" value="ECO:0007669"/>
    <property type="project" value="TreeGrafter"/>
</dbReference>
<keyword evidence="5 7" id="KW-1133">Transmembrane helix</keyword>
<evidence type="ECO:0000256" key="7">
    <source>
        <dbReference type="SAM" id="Phobius"/>
    </source>
</evidence>
<gene>
    <name evidence="10" type="ORF">Aph01nite_32000</name>
</gene>
<dbReference type="Proteomes" id="UP000640052">
    <property type="component" value="Unassembled WGS sequence"/>
</dbReference>
<keyword evidence="2 7" id="KW-0812">Transmembrane</keyword>
<name>A0A919UQT9_9ACTN</name>
<feature type="transmembrane region" description="Helical" evidence="7">
    <location>
        <begin position="46"/>
        <end position="70"/>
    </location>
</feature>
<dbReference type="SUPFAM" id="SSF52540">
    <property type="entry name" value="P-loop containing nucleoside triphosphate hydrolases"/>
    <property type="match status" value="1"/>
</dbReference>
<dbReference type="InterPro" id="IPR011527">
    <property type="entry name" value="ABC1_TM_dom"/>
</dbReference>
<evidence type="ECO:0000256" key="2">
    <source>
        <dbReference type="ARBA" id="ARBA00022692"/>
    </source>
</evidence>
<feature type="domain" description="ABC transporter" evidence="8">
    <location>
        <begin position="330"/>
        <end position="561"/>
    </location>
</feature>
<organism evidence="10 11">
    <name type="scientific">Acrocarpospora phusangensis</name>
    <dbReference type="NCBI Taxonomy" id="1070424"/>
    <lineage>
        <taxon>Bacteria</taxon>
        <taxon>Bacillati</taxon>
        <taxon>Actinomycetota</taxon>
        <taxon>Actinomycetes</taxon>
        <taxon>Streptosporangiales</taxon>
        <taxon>Streptosporangiaceae</taxon>
        <taxon>Acrocarpospora</taxon>
    </lineage>
</organism>
<reference evidence="10" key="1">
    <citation type="submission" date="2021-01" db="EMBL/GenBank/DDBJ databases">
        <title>Whole genome shotgun sequence of Acrocarpospora phusangensis NBRC 108782.</title>
        <authorList>
            <person name="Komaki H."/>
            <person name="Tamura T."/>
        </authorList>
    </citation>
    <scope>NUCLEOTIDE SEQUENCE</scope>
    <source>
        <strain evidence="10">NBRC 108782</strain>
    </source>
</reference>
<accession>A0A919UQT9</accession>
<dbReference type="InterPro" id="IPR003593">
    <property type="entry name" value="AAA+_ATPase"/>
</dbReference>
<dbReference type="PROSITE" id="PS50929">
    <property type="entry name" value="ABC_TM1F"/>
    <property type="match status" value="1"/>
</dbReference>
<keyword evidence="4 10" id="KW-0067">ATP-binding</keyword>
<dbReference type="Gene3D" id="3.40.50.300">
    <property type="entry name" value="P-loop containing nucleotide triphosphate hydrolases"/>
    <property type="match status" value="1"/>
</dbReference>
<evidence type="ECO:0000259" key="8">
    <source>
        <dbReference type="PROSITE" id="PS50893"/>
    </source>
</evidence>
<evidence type="ECO:0000256" key="5">
    <source>
        <dbReference type="ARBA" id="ARBA00022989"/>
    </source>
</evidence>